<dbReference type="EMBL" id="CP159218">
    <property type="protein sequence ID" value="XCG64704.1"/>
    <property type="molecule type" value="Genomic_DNA"/>
</dbReference>
<gene>
    <name evidence="18" type="ORF">ABLG96_05110</name>
</gene>
<evidence type="ECO:0000256" key="5">
    <source>
        <dbReference type="ARBA" id="ARBA00022771"/>
    </source>
</evidence>
<dbReference type="Pfam" id="PF01149">
    <property type="entry name" value="Fapy_DNA_glyco"/>
    <property type="match status" value="1"/>
</dbReference>
<keyword evidence="11" id="KW-0511">Multifunctional enzyme</keyword>
<feature type="domain" description="FPG-type" evidence="16">
    <location>
        <begin position="247"/>
        <end position="285"/>
    </location>
</feature>
<proteinExistence type="inferred from homology"/>
<evidence type="ECO:0000256" key="9">
    <source>
        <dbReference type="ARBA" id="ARBA00023204"/>
    </source>
</evidence>
<feature type="region of interest" description="Disordered" evidence="15">
    <location>
        <begin position="55"/>
        <end position="75"/>
    </location>
</feature>
<dbReference type="Gene3D" id="3.20.190.10">
    <property type="entry name" value="MutM-like, N-terminal"/>
    <property type="match status" value="1"/>
</dbReference>
<evidence type="ECO:0000256" key="11">
    <source>
        <dbReference type="ARBA" id="ARBA00023268"/>
    </source>
</evidence>
<dbReference type="InterPro" id="IPR010979">
    <property type="entry name" value="Ribosomal_uS13-like_H2TH"/>
</dbReference>
<dbReference type="InterPro" id="IPR000214">
    <property type="entry name" value="Znf_DNA_glyclase/AP_lyase"/>
</dbReference>
<comment type="similarity">
    <text evidence="1">Belongs to the FPG family.</text>
</comment>
<feature type="region of interest" description="Disordered" evidence="15">
    <location>
        <begin position="280"/>
        <end position="323"/>
    </location>
</feature>
<dbReference type="EC" id="4.2.99.18" evidence="2"/>
<comment type="catalytic activity">
    <reaction evidence="13">
        <text>2'-deoxyribonucleotide-(2'-deoxyribose 5'-phosphate)-2'-deoxyribonucleotide-DNA = a 3'-end 2'-deoxyribonucleotide-(2,3-dehydro-2,3-deoxyribose 5'-phosphate)-DNA + a 5'-end 5'-phospho-2'-deoxyribonucleoside-DNA + H(+)</text>
        <dbReference type="Rhea" id="RHEA:66592"/>
        <dbReference type="Rhea" id="RHEA-COMP:13180"/>
        <dbReference type="Rhea" id="RHEA-COMP:16897"/>
        <dbReference type="Rhea" id="RHEA-COMP:17067"/>
        <dbReference type="ChEBI" id="CHEBI:15378"/>
        <dbReference type="ChEBI" id="CHEBI:136412"/>
        <dbReference type="ChEBI" id="CHEBI:157695"/>
        <dbReference type="ChEBI" id="CHEBI:167181"/>
        <dbReference type="EC" id="4.2.99.18"/>
    </reaction>
</comment>
<name>A0AAU8DS86_9ACTN</name>
<dbReference type="InterPro" id="IPR035937">
    <property type="entry name" value="FPG_N"/>
</dbReference>
<dbReference type="SUPFAM" id="SSF57716">
    <property type="entry name" value="Glucocorticoid receptor-like (DNA-binding domain)"/>
    <property type="match status" value="1"/>
</dbReference>
<sequence length="323" mass="35133">MPEGDTVLRTARGLDRALTGDVLTVAELRWGRLGEIHLTGREVLGSRSYGKHVLTRLGPAPDRPEVRFPTGPQGPATVHSHLRMDGSWRIRPATERVPGHGAHRIRAVLGTENWTALGNLLGMLDVLPTDREHDWLGRLGPDVMADDWTEGTWRRSGRTGREEAAARLAAAPDIPIGEALLDQRITAGIGTFYMAEALFVQHLSPWVPAGEVDAGLVMDTARRQLLRGAEQMIPNTTGDTRPRETSFVHARSGRPCRRCGTIVRVAPVGTPPTQRPAFYCPQCQPGPTPTDTGGQMRPLGSAPHRLGSTRNQGLRPPTSGWLG</sequence>
<evidence type="ECO:0000256" key="12">
    <source>
        <dbReference type="ARBA" id="ARBA00023295"/>
    </source>
</evidence>
<dbReference type="PANTHER" id="PTHR42697">
    <property type="entry name" value="ENDONUCLEASE 8"/>
    <property type="match status" value="1"/>
</dbReference>
<dbReference type="GO" id="GO:0140078">
    <property type="term" value="F:class I DNA-(apurinic or apyrimidinic site) endonuclease activity"/>
    <property type="evidence" value="ECO:0007669"/>
    <property type="project" value="UniProtKB-EC"/>
</dbReference>
<evidence type="ECO:0000256" key="6">
    <source>
        <dbReference type="ARBA" id="ARBA00022801"/>
    </source>
</evidence>
<dbReference type="InterPro" id="IPR015887">
    <property type="entry name" value="DNA_glyclase_Znf_dom_DNA_BS"/>
</dbReference>
<dbReference type="InterPro" id="IPR012319">
    <property type="entry name" value="FPG_cat"/>
</dbReference>
<dbReference type="CDD" id="cd08971">
    <property type="entry name" value="AcNei2_N"/>
    <property type="match status" value="1"/>
</dbReference>
<protein>
    <recommendedName>
        <fullName evidence="2">DNA-(apurinic or apyrimidinic site) lyase</fullName>
        <ecNumber evidence="2">4.2.99.18</ecNumber>
    </recommendedName>
</protein>
<evidence type="ECO:0000256" key="1">
    <source>
        <dbReference type="ARBA" id="ARBA00009409"/>
    </source>
</evidence>
<evidence type="ECO:0000259" key="16">
    <source>
        <dbReference type="PROSITE" id="PS51066"/>
    </source>
</evidence>
<organism evidence="18">
    <name type="scientific">Nakamurella sp. A5-74</name>
    <dbReference type="NCBI Taxonomy" id="3158264"/>
    <lineage>
        <taxon>Bacteria</taxon>
        <taxon>Bacillati</taxon>
        <taxon>Actinomycetota</taxon>
        <taxon>Actinomycetes</taxon>
        <taxon>Nakamurellales</taxon>
        <taxon>Nakamurellaceae</taxon>
        <taxon>Nakamurella</taxon>
    </lineage>
</organism>
<dbReference type="PROSITE" id="PS01242">
    <property type="entry name" value="ZF_FPG_1"/>
    <property type="match status" value="1"/>
</dbReference>
<keyword evidence="6" id="KW-0378">Hydrolase</keyword>
<dbReference type="SUPFAM" id="SSF46946">
    <property type="entry name" value="S13-like H2TH domain"/>
    <property type="match status" value="1"/>
</dbReference>
<dbReference type="PROSITE" id="PS51066">
    <property type="entry name" value="ZF_FPG_2"/>
    <property type="match status" value="1"/>
</dbReference>
<dbReference type="PROSITE" id="PS51068">
    <property type="entry name" value="FPG_CAT"/>
    <property type="match status" value="1"/>
</dbReference>
<dbReference type="GO" id="GO:0008270">
    <property type="term" value="F:zinc ion binding"/>
    <property type="evidence" value="ECO:0007669"/>
    <property type="project" value="UniProtKB-KW"/>
</dbReference>
<keyword evidence="8" id="KW-0238">DNA-binding</keyword>
<feature type="domain" description="Formamidopyrimidine-DNA glycosylase catalytic" evidence="17">
    <location>
        <begin position="2"/>
        <end position="118"/>
    </location>
</feature>
<dbReference type="AlphaFoldDB" id="A0AAU8DS86"/>
<dbReference type="InterPro" id="IPR015886">
    <property type="entry name" value="H2TH_FPG"/>
</dbReference>
<keyword evidence="4" id="KW-0227">DNA damage</keyword>
<dbReference type="RefSeq" id="WP_353650317.1">
    <property type="nucleotide sequence ID" value="NZ_CP159218.1"/>
</dbReference>
<evidence type="ECO:0000256" key="14">
    <source>
        <dbReference type="PROSITE-ProRule" id="PRU00391"/>
    </source>
</evidence>
<dbReference type="SMART" id="SM00898">
    <property type="entry name" value="Fapy_DNA_glyco"/>
    <property type="match status" value="1"/>
</dbReference>
<keyword evidence="12" id="KW-0326">Glycosidase</keyword>
<dbReference type="SUPFAM" id="SSF81624">
    <property type="entry name" value="N-terminal domain of MutM-like DNA repair proteins"/>
    <property type="match status" value="1"/>
</dbReference>
<dbReference type="GO" id="GO:0006284">
    <property type="term" value="P:base-excision repair"/>
    <property type="evidence" value="ECO:0007669"/>
    <property type="project" value="InterPro"/>
</dbReference>
<dbReference type="PANTHER" id="PTHR42697:SF1">
    <property type="entry name" value="ENDONUCLEASE 8"/>
    <property type="match status" value="1"/>
</dbReference>
<evidence type="ECO:0000256" key="4">
    <source>
        <dbReference type="ARBA" id="ARBA00022763"/>
    </source>
</evidence>
<evidence type="ECO:0000256" key="10">
    <source>
        <dbReference type="ARBA" id="ARBA00023239"/>
    </source>
</evidence>
<dbReference type="GO" id="GO:0000703">
    <property type="term" value="F:oxidized pyrimidine nucleobase lesion DNA N-glycosylase activity"/>
    <property type="evidence" value="ECO:0007669"/>
    <property type="project" value="TreeGrafter"/>
</dbReference>
<dbReference type="SMART" id="SM01232">
    <property type="entry name" value="H2TH"/>
    <property type="match status" value="1"/>
</dbReference>
<dbReference type="InterPro" id="IPR044090">
    <property type="entry name" value="Nei2_N"/>
</dbReference>
<evidence type="ECO:0000256" key="8">
    <source>
        <dbReference type="ARBA" id="ARBA00023125"/>
    </source>
</evidence>
<evidence type="ECO:0000256" key="3">
    <source>
        <dbReference type="ARBA" id="ARBA00022723"/>
    </source>
</evidence>
<evidence type="ECO:0000256" key="15">
    <source>
        <dbReference type="SAM" id="MobiDB-lite"/>
    </source>
</evidence>
<reference evidence="18" key="1">
    <citation type="submission" date="2024-05" db="EMBL/GenBank/DDBJ databases">
        <authorList>
            <person name="Cai S.Y."/>
            <person name="Jin L.M."/>
            <person name="Li H.R."/>
        </authorList>
    </citation>
    <scope>NUCLEOTIDE SEQUENCE</scope>
    <source>
        <strain evidence="18">A5-74</strain>
    </source>
</reference>
<keyword evidence="5 14" id="KW-0863">Zinc-finger</keyword>
<dbReference type="Gene3D" id="1.10.8.50">
    <property type="match status" value="1"/>
</dbReference>
<evidence type="ECO:0000313" key="18">
    <source>
        <dbReference type="EMBL" id="XCG64704.1"/>
    </source>
</evidence>
<accession>A0AAU8DS86</accession>
<evidence type="ECO:0000256" key="2">
    <source>
        <dbReference type="ARBA" id="ARBA00012720"/>
    </source>
</evidence>
<keyword evidence="7" id="KW-0862">Zinc</keyword>
<keyword evidence="10" id="KW-0456">Lyase</keyword>
<keyword evidence="9" id="KW-0234">DNA repair</keyword>
<evidence type="ECO:0000259" key="17">
    <source>
        <dbReference type="PROSITE" id="PS51068"/>
    </source>
</evidence>
<keyword evidence="3" id="KW-0479">Metal-binding</keyword>
<evidence type="ECO:0000256" key="13">
    <source>
        <dbReference type="ARBA" id="ARBA00044632"/>
    </source>
</evidence>
<evidence type="ECO:0000256" key="7">
    <source>
        <dbReference type="ARBA" id="ARBA00022833"/>
    </source>
</evidence>
<dbReference type="GO" id="GO:0003684">
    <property type="term" value="F:damaged DNA binding"/>
    <property type="evidence" value="ECO:0007669"/>
    <property type="project" value="InterPro"/>
</dbReference>